<gene>
    <name evidence="2" type="ORF">ACFSQZ_03500</name>
</gene>
<dbReference type="RefSeq" id="WP_377092750.1">
    <property type="nucleotide sequence ID" value="NZ_JBHSJM010000001.1"/>
</dbReference>
<dbReference type="Proteomes" id="UP001597297">
    <property type="component" value="Unassembled WGS sequence"/>
</dbReference>
<dbReference type="CDD" id="cd06661">
    <property type="entry name" value="GGCT_like"/>
    <property type="match status" value="1"/>
</dbReference>
<dbReference type="Gene3D" id="3.10.490.10">
    <property type="entry name" value="Gamma-glutamyl cyclotransferase-like"/>
    <property type="match status" value="1"/>
</dbReference>
<keyword evidence="3" id="KW-1185">Reference proteome</keyword>
<evidence type="ECO:0000259" key="1">
    <source>
        <dbReference type="Pfam" id="PF06094"/>
    </source>
</evidence>
<dbReference type="InterPro" id="IPR009288">
    <property type="entry name" value="AIG2-like_dom"/>
</dbReference>
<proteinExistence type="predicted"/>
<name>A0ABW5DYW9_9BACT</name>
<dbReference type="InterPro" id="IPR013024">
    <property type="entry name" value="GGCT-like"/>
</dbReference>
<dbReference type="EMBL" id="JBHUJC010000010">
    <property type="protein sequence ID" value="MFD2275526.1"/>
    <property type="molecule type" value="Genomic_DNA"/>
</dbReference>
<reference evidence="3" key="1">
    <citation type="journal article" date="2019" name="Int. J. Syst. Evol. Microbiol.">
        <title>The Global Catalogue of Microorganisms (GCM) 10K type strain sequencing project: providing services to taxonomists for standard genome sequencing and annotation.</title>
        <authorList>
            <consortium name="The Broad Institute Genomics Platform"/>
            <consortium name="The Broad Institute Genome Sequencing Center for Infectious Disease"/>
            <person name="Wu L."/>
            <person name="Ma J."/>
        </authorList>
    </citation>
    <scope>NUCLEOTIDE SEQUENCE [LARGE SCALE GENOMIC DNA]</scope>
    <source>
        <strain evidence="3">JCM 16545</strain>
    </source>
</reference>
<dbReference type="SUPFAM" id="SSF110857">
    <property type="entry name" value="Gamma-glutamyl cyclotransferase-like"/>
    <property type="match status" value="1"/>
</dbReference>
<comment type="caution">
    <text evidence="2">The sequence shown here is derived from an EMBL/GenBank/DDBJ whole genome shotgun (WGS) entry which is preliminary data.</text>
</comment>
<accession>A0ABW5DYW9</accession>
<dbReference type="Pfam" id="PF06094">
    <property type="entry name" value="GGACT"/>
    <property type="match status" value="1"/>
</dbReference>
<evidence type="ECO:0000313" key="3">
    <source>
        <dbReference type="Proteomes" id="UP001597297"/>
    </source>
</evidence>
<sequence>MAKFERVFVYGSLRKGASNAHRMAKANFLCKAMVAGELYQVSWYPGLVLNGASPVIGEVYEVPRKLMDDLDAYEGSEYRRLRRMVTDSGGAQHEVWIYEFIADAKNLQKIPSGDWMEVEKGL</sequence>
<feature type="domain" description="Gamma-glutamylcyclotransferase AIG2-like" evidence="1">
    <location>
        <begin position="7"/>
        <end position="116"/>
    </location>
</feature>
<protein>
    <submittedName>
        <fullName evidence="2">Gamma-glutamylcyclotransferase</fullName>
    </submittedName>
</protein>
<dbReference type="InterPro" id="IPR036568">
    <property type="entry name" value="GGCT-like_sf"/>
</dbReference>
<organism evidence="2 3">
    <name type="scientific">Rubritalea spongiae</name>
    <dbReference type="NCBI Taxonomy" id="430797"/>
    <lineage>
        <taxon>Bacteria</taxon>
        <taxon>Pseudomonadati</taxon>
        <taxon>Verrucomicrobiota</taxon>
        <taxon>Verrucomicrobiia</taxon>
        <taxon>Verrucomicrobiales</taxon>
        <taxon>Rubritaleaceae</taxon>
        <taxon>Rubritalea</taxon>
    </lineage>
</organism>
<evidence type="ECO:0000313" key="2">
    <source>
        <dbReference type="EMBL" id="MFD2275526.1"/>
    </source>
</evidence>